<sequence length="249" mass="26071">MSLVDLTADGGVRTITLTAPERLNALDRPLLDELRSAIETVARDPEARALVVTGEGRAFCAGADLDGLFGDRTRPTGVLRQVLLDVYASFLPLRDLTIPTVAAVHGPAVGAGLNIALACDVIVAGPDARFNATFTAIGLHPGGGCTWMLTQRIGAGNAASVLYAGAPVEADTALRLGLAQELVDDPKARAAELAALYASRNPRLMADVKESVRVASTSDLATTLDVESWAQASSLASEEFAAFAERFKR</sequence>
<dbReference type="Pfam" id="PF00378">
    <property type="entry name" value="ECH_1"/>
    <property type="match status" value="1"/>
</dbReference>
<dbReference type="NCBIfam" id="NF004525">
    <property type="entry name" value="PRK05870.1"/>
    <property type="match status" value="1"/>
</dbReference>
<dbReference type="Proteomes" id="UP001501057">
    <property type="component" value="Unassembled WGS sequence"/>
</dbReference>
<comment type="similarity">
    <text evidence="1">Belongs to the enoyl-CoA hydratase/isomerase family.</text>
</comment>
<keyword evidence="3" id="KW-1185">Reference proteome</keyword>
<dbReference type="InterPro" id="IPR029045">
    <property type="entry name" value="ClpP/crotonase-like_dom_sf"/>
</dbReference>
<gene>
    <name evidence="2" type="ORF">GCM10009710_25460</name>
</gene>
<dbReference type="InterPro" id="IPR001753">
    <property type="entry name" value="Enoyl-CoA_hydra/iso"/>
</dbReference>
<dbReference type="PROSITE" id="PS00166">
    <property type="entry name" value="ENOYL_COA_HYDRATASE"/>
    <property type="match status" value="1"/>
</dbReference>
<dbReference type="Gene3D" id="3.90.226.10">
    <property type="entry name" value="2-enoyl-CoA Hydratase, Chain A, domain 1"/>
    <property type="match status" value="1"/>
</dbReference>
<dbReference type="PANTHER" id="PTHR43459:SF1">
    <property type="entry name" value="EG:BACN32G11.4 PROTEIN"/>
    <property type="match status" value="1"/>
</dbReference>
<dbReference type="InterPro" id="IPR018376">
    <property type="entry name" value="Enoyl-CoA_hyd/isom_CS"/>
</dbReference>
<reference evidence="2 3" key="1">
    <citation type="journal article" date="2019" name="Int. J. Syst. Evol. Microbiol.">
        <title>The Global Catalogue of Microorganisms (GCM) 10K type strain sequencing project: providing services to taxonomists for standard genome sequencing and annotation.</title>
        <authorList>
            <consortium name="The Broad Institute Genomics Platform"/>
            <consortium name="The Broad Institute Genome Sequencing Center for Infectious Disease"/>
            <person name="Wu L."/>
            <person name="Ma J."/>
        </authorList>
    </citation>
    <scope>NUCLEOTIDE SEQUENCE [LARGE SCALE GENOMIC DNA]</scope>
    <source>
        <strain evidence="2 3">JCM 13518</strain>
    </source>
</reference>
<evidence type="ECO:0000313" key="3">
    <source>
        <dbReference type="Proteomes" id="UP001501057"/>
    </source>
</evidence>
<dbReference type="RefSeq" id="WP_344202222.1">
    <property type="nucleotide sequence ID" value="NZ_BAAAME010000004.1"/>
</dbReference>
<dbReference type="SUPFAM" id="SSF52096">
    <property type="entry name" value="ClpP/crotonase"/>
    <property type="match status" value="1"/>
</dbReference>
<evidence type="ECO:0000313" key="2">
    <source>
        <dbReference type="EMBL" id="GAA1744305.1"/>
    </source>
</evidence>
<organism evidence="2 3">
    <name type="scientific">Aeromicrobium alkaliterrae</name>
    <dbReference type="NCBI Taxonomy" id="302168"/>
    <lineage>
        <taxon>Bacteria</taxon>
        <taxon>Bacillati</taxon>
        <taxon>Actinomycetota</taxon>
        <taxon>Actinomycetes</taxon>
        <taxon>Propionibacteriales</taxon>
        <taxon>Nocardioidaceae</taxon>
        <taxon>Aeromicrobium</taxon>
    </lineage>
</organism>
<name>A0ABN2JZ99_9ACTN</name>
<dbReference type="PANTHER" id="PTHR43459">
    <property type="entry name" value="ENOYL-COA HYDRATASE"/>
    <property type="match status" value="1"/>
</dbReference>
<protein>
    <submittedName>
        <fullName evidence="2">Enoyl-CoA hydratase</fullName>
    </submittedName>
</protein>
<comment type="caution">
    <text evidence="2">The sequence shown here is derived from an EMBL/GenBank/DDBJ whole genome shotgun (WGS) entry which is preliminary data.</text>
</comment>
<evidence type="ECO:0000256" key="1">
    <source>
        <dbReference type="RuleBase" id="RU003707"/>
    </source>
</evidence>
<proteinExistence type="inferred from homology"/>
<accession>A0ABN2JZ99</accession>
<dbReference type="CDD" id="cd06558">
    <property type="entry name" value="crotonase-like"/>
    <property type="match status" value="1"/>
</dbReference>
<dbReference type="EMBL" id="BAAAME010000004">
    <property type="protein sequence ID" value="GAA1744305.1"/>
    <property type="molecule type" value="Genomic_DNA"/>
</dbReference>